<name>A0AAD5NUA9_ACENE</name>
<evidence type="ECO:0000313" key="1">
    <source>
        <dbReference type="EMBL" id="KAI9182691.1"/>
    </source>
</evidence>
<keyword evidence="2" id="KW-1185">Reference proteome</keyword>
<dbReference type="GO" id="GO:0005739">
    <property type="term" value="C:mitochondrion"/>
    <property type="evidence" value="ECO:0007669"/>
    <property type="project" value="GOC"/>
</dbReference>
<dbReference type="AlphaFoldDB" id="A0AAD5NUA9"/>
<dbReference type="EMBL" id="JAJSOW010000101">
    <property type="protein sequence ID" value="KAI9182691.1"/>
    <property type="molecule type" value="Genomic_DNA"/>
</dbReference>
<dbReference type="GO" id="GO:0006121">
    <property type="term" value="P:mitochondrial electron transport, succinate to ubiquinone"/>
    <property type="evidence" value="ECO:0007669"/>
    <property type="project" value="TreeGrafter"/>
</dbReference>
<evidence type="ECO:0000313" key="2">
    <source>
        <dbReference type="Proteomes" id="UP001064489"/>
    </source>
</evidence>
<dbReference type="PANTHER" id="PTHR11632:SF51">
    <property type="entry name" value="SUCCINATE DEHYDROGENASE [UBIQUINONE] FLAVOPROTEIN SUBUNIT, MITOCHONDRIAL"/>
    <property type="match status" value="1"/>
</dbReference>
<dbReference type="InterPro" id="IPR030664">
    <property type="entry name" value="SdhA/FrdA/AprA"/>
</dbReference>
<dbReference type="GO" id="GO:0009055">
    <property type="term" value="F:electron transfer activity"/>
    <property type="evidence" value="ECO:0007669"/>
    <property type="project" value="TreeGrafter"/>
</dbReference>
<protein>
    <submittedName>
        <fullName evidence="1">Uncharacterized protein</fullName>
    </submittedName>
</protein>
<dbReference type="Proteomes" id="UP001064489">
    <property type="component" value="Chromosome 4"/>
</dbReference>
<accession>A0AAD5NUA9</accession>
<proteinExistence type="predicted"/>
<dbReference type="GO" id="GO:0008177">
    <property type="term" value="F:succinate dehydrogenase (quinone) activity"/>
    <property type="evidence" value="ECO:0007669"/>
    <property type="project" value="TreeGrafter"/>
</dbReference>
<organism evidence="1 2">
    <name type="scientific">Acer negundo</name>
    <name type="common">Box elder</name>
    <dbReference type="NCBI Taxonomy" id="4023"/>
    <lineage>
        <taxon>Eukaryota</taxon>
        <taxon>Viridiplantae</taxon>
        <taxon>Streptophyta</taxon>
        <taxon>Embryophyta</taxon>
        <taxon>Tracheophyta</taxon>
        <taxon>Spermatophyta</taxon>
        <taxon>Magnoliopsida</taxon>
        <taxon>eudicotyledons</taxon>
        <taxon>Gunneridae</taxon>
        <taxon>Pentapetalae</taxon>
        <taxon>rosids</taxon>
        <taxon>malvids</taxon>
        <taxon>Sapindales</taxon>
        <taxon>Sapindaceae</taxon>
        <taxon>Hippocastanoideae</taxon>
        <taxon>Acereae</taxon>
        <taxon>Acer</taxon>
    </lineage>
</organism>
<dbReference type="GO" id="GO:0050660">
    <property type="term" value="F:flavin adenine dinucleotide binding"/>
    <property type="evidence" value="ECO:0007669"/>
    <property type="project" value="TreeGrafter"/>
</dbReference>
<comment type="caution">
    <text evidence="1">The sequence shown here is derived from an EMBL/GenBank/DDBJ whole genome shotgun (WGS) entry which is preliminary data.</text>
</comment>
<reference evidence="1" key="2">
    <citation type="submission" date="2023-02" db="EMBL/GenBank/DDBJ databases">
        <authorList>
            <person name="Swenson N.G."/>
            <person name="Wegrzyn J.L."/>
            <person name="Mcevoy S.L."/>
        </authorList>
    </citation>
    <scope>NUCLEOTIDE SEQUENCE</scope>
    <source>
        <strain evidence="1">91603</strain>
        <tissue evidence="1">Leaf</tissue>
    </source>
</reference>
<dbReference type="Gene3D" id="3.50.50.60">
    <property type="entry name" value="FAD/NAD(P)-binding domain"/>
    <property type="match status" value="1"/>
</dbReference>
<gene>
    <name evidence="1" type="ORF">LWI28_027946</name>
</gene>
<reference evidence="1" key="1">
    <citation type="journal article" date="2022" name="Plant J.">
        <title>Strategies of tolerance reflected in two North American maple genomes.</title>
        <authorList>
            <person name="McEvoy S.L."/>
            <person name="Sezen U.U."/>
            <person name="Trouern-Trend A."/>
            <person name="McMahon S.M."/>
            <person name="Schaberg P.G."/>
            <person name="Yang J."/>
            <person name="Wegrzyn J.L."/>
            <person name="Swenson N.G."/>
        </authorList>
    </citation>
    <scope>NUCLEOTIDE SEQUENCE</scope>
    <source>
        <strain evidence="1">91603</strain>
    </source>
</reference>
<dbReference type="PANTHER" id="PTHR11632">
    <property type="entry name" value="SUCCINATE DEHYDROGENASE 2 FLAVOPROTEIN SUBUNIT"/>
    <property type="match status" value="1"/>
</dbReference>
<dbReference type="InterPro" id="IPR036188">
    <property type="entry name" value="FAD/NAD-bd_sf"/>
</dbReference>
<sequence>MGYRFQDGKIYQLAFGGQGLDFGKASGQAYRFACGADRIGHALLHTLCGHAMQHNTRFFVSYFALDLVMFFFYGNKLVKHIGCLCFVL</sequence>